<dbReference type="Gene3D" id="3.40.50.300">
    <property type="entry name" value="P-loop containing nucleotide triphosphate hydrolases"/>
    <property type="match status" value="1"/>
</dbReference>
<protein>
    <submittedName>
        <fullName evidence="7">Amino acid/amide ABC transporter ATP-binding protein 2, HAAT family</fullName>
    </submittedName>
</protein>
<dbReference type="CDD" id="cd03224">
    <property type="entry name" value="ABC_TM1139_LivF_branched"/>
    <property type="match status" value="1"/>
</dbReference>
<dbReference type="PANTHER" id="PTHR43820:SF3">
    <property type="entry name" value="BRANCHED-CHAIN AMINO ACID TRANSPORT SYSTEM,ATP-BINDING PROTEIN"/>
    <property type="match status" value="1"/>
</dbReference>
<evidence type="ECO:0000259" key="6">
    <source>
        <dbReference type="PROSITE" id="PS50893"/>
    </source>
</evidence>
<evidence type="ECO:0000256" key="1">
    <source>
        <dbReference type="ARBA" id="ARBA00005417"/>
    </source>
</evidence>
<dbReference type="InterPro" id="IPR052156">
    <property type="entry name" value="BCAA_Transport_ATP-bd_LivF"/>
</dbReference>
<dbReference type="Pfam" id="PF00005">
    <property type="entry name" value="ABC_tran"/>
    <property type="match status" value="1"/>
</dbReference>
<proteinExistence type="inferred from homology"/>
<evidence type="ECO:0000256" key="3">
    <source>
        <dbReference type="ARBA" id="ARBA00022741"/>
    </source>
</evidence>
<organism evidence="7 8">
    <name type="scientific">Desulfatibacillum alkenivorans DSM 16219</name>
    <dbReference type="NCBI Taxonomy" id="1121393"/>
    <lineage>
        <taxon>Bacteria</taxon>
        <taxon>Pseudomonadati</taxon>
        <taxon>Thermodesulfobacteriota</taxon>
        <taxon>Desulfobacteria</taxon>
        <taxon>Desulfobacterales</taxon>
        <taxon>Desulfatibacillaceae</taxon>
        <taxon>Desulfatibacillum</taxon>
    </lineage>
</organism>
<keyword evidence="4 7" id="KW-0067">ATP-binding</keyword>
<dbReference type="GO" id="GO:0015658">
    <property type="term" value="F:branched-chain amino acid transmembrane transporter activity"/>
    <property type="evidence" value="ECO:0007669"/>
    <property type="project" value="TreeGrafter"/>
</dbReference>
<dbReference type="InterPro" id="IPR003439">
    <property type="entry name" value="ABC_transporter-like_ATP-bd"/>
</dbReference>
<dbReference type="PROSITE" id="PS00211">
    <property type="entry name" value="ABC_TRANSPORTER_1"/>
    <property type="match status" value="1"/>
</dbReference>
<dbReference type="GO" id="GO:0016887">
    <property type="term" value="F:ATP hydrolysis activity"/>
    <property type="evidence" value="ECO:0007669"/>
    <property type="project" value="InterPro"/>
</dbReference>
<feature type="domain" description="ABC transporter" evidence="6">
    <location>
        <begin position="3"/>
        <end position="249"/>
    </location>
</feature>
<dbReference type="SMART" id="SM00382">
    <property type="entry name" value="AAA"/>
    <property type="match status" value="1"/>
</dbReference>
<keyword evidence="8" id="KW-1185">Reference proteome</keyword>
<evidence type="ECO:0000313" key="7">
    <source>
        <dbReference type="EMBL" id="SHK15084.1"/>
    </source>
</evidence>
<sequence length="249" mass="27187">MLLEVSNLTVCYDRAVLINDVSLNVDEGELVSLVGPNGAGKTTVLRAITGLVAWDKMTLKGTSQGDITLKGKVMFNGKDISKTPAHQIVKMGLVHCPERRRPFKELTVKENLMAGAFLHMKKADLQDELDKVFKLFPVLGDRLNQVSGTLSGGEQQMLAVGRALMSRPKLLLIDEPSTGLAPLMRQEVFNKIAEIRSLGITIMLVEQEVASVFGMASRSYVLSTGKIIAQGACDALLEDEMIRKTYLGL</sequence>
<accession>A0A1M6Q4A0</accession>
<dbReference type="STRING" id="1121393.SAMN02745216_02958"/>
<gene>
    <name evidence="7" type="ORF">SAMN02745216_02958</name>
</gene>
<reference evidence="8" key="1">
    <citation type="submission" date="2016-11" db="EMBL/GenBank/DDBJ databases">
        <authorList>
            <person name="Varghese N."/>
            <person name="Submissions S."/>
        </authorList>
    </citation>
    <scope>NUCLEOTIDE SEQUENCE [LARGE SCALE GENOMIC DNA]</scope>
    <source>
        <strain evidence="8">DSM 16219</strain>
    </source>
</reference>
<dbReference type="RefSeq" id="WP_073476947.1">
    <property type="nucleotide sequence ID" value="NZ_FQZU01000019.1"/>
</dbReference>
<dbReference type="GO" id="GO:0005524">
    <property type="term" value="F:ATP binding"/>
    <property type="evidence" value="ECO:0007669"/>
    <property type="project" value="UniProtKB-KW"/>
</dbReference>
<dbReference type="EMBL" id="FQZU01000019">
    <property type="protein sequence ID" value="SHK15084.1"/>
    <property type="molecule type" value="Genomic_DNA"/>
</dbReference>
<dbReference type="AlphaFoldDB" id="A0A1M6Q4A0"/>
<evidence type="ECO:0000256" key="5">
    <source>
        <dbReference type="ARBA" id="ARBA00022970"/>
    </source>
</evidence>
<evidence type="ECO:0000256" key="2">
    <source>
        <dbReference type="ARBA" id="ARBA00022448"/>
    </source>
</evidence>
<keyword evidence="2" id="KW-0813">Transport</keyword>
<evidence type="ECO:0000256" key="4">
    <source>
        <dbReference type="ARBA" id="ARBA00022840"/>
    </source>
</evidence>
<dbReference type="InterPro" id="IPR027417">
    <property type="entry name" value="P-loop_NTPase"/>
</dbReference>
<keyword evidence="3" id="KW-0547">Nucleotide-binding</keyword>
<dbReference type="Proteomes" id="UP000183994">
    <property type="component" value="Unassembled WGS sequence"/>
</dbReference>
<dbReference type="InterPro" id="IPR003593">
    <property type="entry name" value="AAA+_ATPase"/>
</dbReference>
<dbReference type="PROSITE" id="PS50893">
    <property type="entry name" value="ABC_TRANSPORTER_2"/>
    <property type="match status" value="1"/>
</dbReference>
<dbReference type="PANTHER" id="PTHR43820">
    <property type="entry name" value="HIGH-AFFINITY BRANCHED-CHAIN AMINO ACID TRANSPORT ATP-BINDING PROTEIN LIVF"/>
    <property type="match status" value="1"/>
</dbReference>
<evidence type="ECO:0000313" key="8">
    <source>
        <dbReference type="Proteomes" id="UP000183994"/>
    </source>
</evidence>
<name>A0A1M6Q4A0_9BACT</name>
<comment type="similarity">
    <text evidence="1">Belongs to the ABC transporter superfamily.</text>
</comment>
<dbReference type="OrthoDB" id="9775250at2"/>
<dbReference type="SUPFAM" id="SSF52540">
    <property type="entry name" value="P-loop containing nucleoside triphosphate hydrolases"/>
    <property type="match status" value="1"/>
</dbReference>
<dbReference type="InterPro" id="IPR017871">
    <property type="entry name" value="ABC_transporter-like_CS"/>
</dbReference>
<dbReference type="GO" id="GO:0015807">
    <property type="term" value="P:L-amino acid transport"/>
    <property type="evidence" value="ECO:0007669"/>
    <property type="project" value="TreeGrafter"/>
</dbReference>
<keyword evidence="5" id="KW-0029">Amino-acid transport</keyword>